<dbReference type="InterPro" id="IPR049734">
    <property type="entry name" value="NudC-like_C"/>
</dbReference>
<feature type="domain" description="Nudix hydrolase" evidence="7">
    <location>
        <begin position="143"/>
        <end position="267"/>
    </location>
</feature>
<feature type="binding site" evidence="6">
    <location>
        <position position="119"/>
    </location>
    <ligand>
        <name>Zn(2+)</name>
        <dbReference type="ChEBI" id="CHEBI:29105"/>
    </ligand>
</feature>
<dbReference type="GO" id="GO:0110153">
    <property type="term" value="F:RNA NAD-cap (NMN-forming) hydrolase activity"/>
    <property type="evidence" value="ECO:0007669"/>
    <property type="project" value="RHEA"/>
</dbReference>
<evidence type="ECO:0000256" key="1">
    <source>
        <dbReference type="ARBA" id="ARBA00022723"/>
    </source>
</evidence>
<dbReference type="CDD" id="cd03429">
    <property type="entry name" value="NUDIX_NADH_pyrophosphatase_Nudt13"/>
    <property type="match status" value="1"/>
</dbReference>
<feature type="binding site" evidence="6">
    <location>
        <position position="237"/>
    </location>
    <ligand>
        <name>a divalent metal cation</name>
        <dbReference type="ChEBI" id="CHEBI:60240"/>
        <label>1</label>
    </ligand>
</feature>
<feature type="short sequence motif" description="Nudix box" evidence="6">
    <location>
        <begin position="177"/>
        <end position="198"/>
    </location>
</feature>
<feature type="binding site" evidence="6">
    <location>
        <position position="86"/>
    </location>
    <ligand>
        <name>substrate</name>
    </ligand>
</feature>
<comment type="caution">
    <text evidence="6">Lacks conserved residue(s) required for the propagation of feature annotation.</text>
</comment>
<feature type="binding site" evidence="6">
    <location>
        <begin position="210"/>
        <end position="217"/>
    </location>
    <ligand>
        <name>substrate</name>
    </ligand>
</feature>
<dbReference type="STRING" id="1499966.U14_03625"/>
<protein>
    <recommendedName>
        <fullName evidence="6">NAD-capped RNA hydrolase NudC</fullName>
        <shortName evidence="6">DeNADding enzyme NudC</shortName>
        <ecNumber evidence="6">3.6.1.-</ecNumber>
    </recommendedName>
    <alternativeName>
        <fullName evidence="6">NADH pyrophosphatase</fullName>
        <ecNumber evidence="6">3.6.1.22</ecNumber>
    </alternativeName>
</protein>
<dbReference type="PANTHER" id="PTHR11383:SF3">
    <property type="entry name" value="NAD(P)H PYROPHOSPHATASE NUDT13, MITOCHONDRIAL"/>
    <property type="match status" value="1"/>
</dbReference>
<keyword evidence="1 6" id="KW-0479">Metal-binding</keyword>
<dbReference type="AlphaFoldDB" id="A0A081BPQ8"/>
<comment type="catalytic activity">
    <reaction evidence="6">
        <text>a 5'-end NAD(+)-phospho-ribonucleoside in mRNA + H2O = a 5'-end phospho-adenosine-phospho-ribonucleoside in mRNA + beta-nicotinamide D-ribonucleotide + 2 H(+)</text>
        <dbReference type="Rhea" id="RHEA:60876"/>
        <dbReference type="Rhea" id="RHEA-COMP:15698"/>
        <dbReference type="Rhea" id="RHEA-COMP:15719"/>
        <dbReference type="ChEBI" id="CHEBI:14649"/>
        <dbReference type="ChEBI" id="CHEBI:15377"/>
        <dbReference type="ChEBI" id="CHEBI:15378"/>
        <dbReference type="ChEBI" id="CHEBI:144029"/>
        <dbReference type="ChEBI" id="CHEBI:144051"/>
    </reaction>
</comment>
<feature type="binding site" evidence="6">
    <location>
        <position position="142"/>
    </location>
    <ligand>
        <name>substrate</name>
    </ligand>
</feature>
<comment type="function">
    <text evidence="6">mRNA decapping enzyme that specifically removes the nicotinamide adenine dinucleotide (NAD) cap from a subset of mRNAs by hydrolyzing the diphosphate linkage to produce nicotinamide mononucleotide (NMN) and 5' monophosphate mRNA. The NAD-cap is present at the 5'-end of some mRNAs and stabilizes RNA against 5'-processing. Has preference for mRNAs with a 5'-end purine. Catalyzes the hydrolysis of a broad range of dinucleotide pyrophosphates.</text>
</comment>
<feature type="binding site" evidence="6">
    <location>
        <position position="129"/>
    </location>
    <ligand>
        <name>substrate</name>
    </ligand>
</feature>
<proteinExistence type="inferred from homology"/>
<dbReference type="NCBIfam" id="NF001299">
    <property type="entry name" value="PRK00241.1"/>
    <property type="match status" value="1"/>
</dbReference>
<dbReference type="SUPFAM" id="SSF55811">
    <property type="entry name" value="Nudix"/>
    <property type="match status" value="2"/>
</dbReference>
<evidence type="ECO:0000313" key="9">
    <source>
        <dbReference type="Proteomes" id="UP000030700"/>
    </source>
</evidence>
<dbReference type="GO" id="GO:0035529">
    <property type="term" value="F:NADH pyrophosphatase activity"/>
    <property type="evidence" value="ECO:0007669"/>
    <property type="project" value="RHEA"/>
</dbReference>
<reference evidence="8" key="1">
    <citation type="journal article" date="2015" name="PeerJ">
        <title>First genomic representation of candidate bacterial phylum KSB3 points to enhanced environmental sensing as a trigger of wastewater bulking.</title>
        <authorList>
            <person name="Sekiguchi Y."/>
            <person name="Ohashi A."/>
            <person name="Parks D.H."/>
            <person name="Yamauchi T."/>
            <person name="Tyson G.W."/>
            <person name="Hugenholtz P."/>
        </authorList>
    </citation>
    <scope>NUCLEOTIDE SEQUENCE [LARGE SCALE GENOMIC DNA]</scope>
</reference>
<dbReference type="HAMAP" id="MF_00297">
    <property type="entry name" value="Nudix_NudC"/>
    <property type="match status" value="1"/>
</dbReference>
<dbReference type="EC" id="3.6.1.-" evidence="6"/>
<feature type="binding site" evidence="6">
    <location>
        <position position="116"/>
    </location>
    <ligand>
        <name>Zn(2+)</name>
        <dbReference type="ChEBI" id="CHEBI:29105"/>
    </ligand>
</feature>
<dbReference type="Proteomes" id="UP000030700">
    <property type="component" value="Unassembled WGS sequence"/>
</dbReference>
<dbReference type="GO" id="GO:0000210">
    <property type="term" value="F:NAD+ diphosphatase activity"/>
    <property type="evidence" value="ECO:0007669"/>
    <property type="project" value="UniProtKB-UniRule"/>
</dbReference>
<feature type="binding site" evidence="6">
    <location>
        <position position="137"/>
    </location>
    <ligand>
        <name>Zn(2+)</name>
        <dbReference type="ChEBI" id="CHEBI:29105"/>
    </ligand>
</feature>
<dbReference type="PANTHER" id="PTHR11383">
    <property type="entry name" value="NUCLEOSIDE DIPHOSPHATE-LINKED MOIETY X MOTIF 13"/>
    <property type="match status" value="1"/>
</dbReference>
<dbReference type="GO" id="GO:0000287">
    <property type="term" value="F:magnesium ion binding"/>
    <property type="evidence" value="ECO:0007669"/>
    <property type="project" value="UniProtKB-UniRule"/>
</dbReference>
<comment type="similarity">
    <text evidence="6">Belongs to the Nudix hydrolase family. NudC subfamily.</text>
</comment>
<evidence type="ECO:0000256" key="5">
    <source>
        <dbReference type="ARBA" id="ARBA00023211"/>
    </source>
</evidence>
<dbReference type="EMBL" id="DF820458">
    <property type="protein sequence ID" value="GAK52374.1"/>
    <property type="molecule type" value="Genomic_DNA"/>
</dbReference>
<dbReference type="InterPro" id="IPR020084">
    <property type="entry name" value="NUDIX_hydrolase_CS"/>
</dbReference>
<dbReference type="EC" id="3.6.1.22" evidence="6"/>
<dbReference type="InterPro" id="IPR015375">
    <property type="entry name" value="NADH_PPase-like_N"/>
</dbReference>
<keyword evidence="6" id="KW-0862">Zinc</keyword>
<feature type="binding site" evidence="6">
    <location>
        <position position="192"/>
    </location>
    <ligand>
        <name>a divalent metal cation</name>
        <dbReference type="ChEBI" id="CHEBI:60240"/>
        <label>2</label>
    </ligand>
</feature>
<comment type="subunit">
    <text evidence="6">Homodimer.</text>
</comment>
<accession>A0A081BPQ8</accession>
<evidence type="ECO:0000256" key="6">
    <source>
        <dbReference type="HAMAP-Rule" id="MF_00297"/>
    </source>
</evidence>
<dbReference type="InterPro" id="IPR015376">
    <property type="entry name" value="Znr_NADH_PPase"/>
</dbReference>
<evidence type="ECO:0000256" key="4">
    <source>
        <dbReference type="ARBA" id="ARBA00023027"/>
    </source>
</evidence>
<dbReference type="InterPro" id="IPR022925">
    <property type="entry name" value="RNA_Hydrolase_NudC"/>
</dbReference>
<dbReference type="GO" id="GO:0008270">
    <property type="term" value="F:zinc ion binding"/>
    <property type="evidence" value="ECO:0007669"/>
    <property type="project" value="UniProtKB-UniRule"/>
</dbReference>
<keyword evidence="3 6" id="KW-0460">Magnesium</keyword>
<dbReference type="HOGENOM" id="CLU_037162_0_1_0"/>
<comment type="catalytic activity">
    <reaction evidence="6">
        <text>NAD(+) + H2O = beta-nicotinamide D-ribonucleotide + AMP + 2 H(+)</text>
        <dbReference type="Rhea" id="RHEA:11800"/>
        <dbReference type="ChEBI" id="CHEBI:14649"/>
        <dbReference type="ChEBI" id="CHEBI:15377"/>
        <dbReference type="ChEBI" id="CHEBI:15378"/>
        <dbReference type="ChEBI" id="CHEBI:57540"/>
        <dbReference type="ChEBI" id="CHEBI:456215"/>
        <dbReference type="EC" id="3.6.1.22"/>
    </reaction>
</comment>
<comment type="catalytic activity">
    <reaction evidence="6">
        <text>NADH + H2O = reduced beta-nicotinamide D-ribonucleotide + AMP + 2 H(+)</text>
        <dbReference type="Rhea" id="RHEA:48868"/>
        <dbReference type="ChEBI" id="CHEBI:15377"/>
        <dbReference type="ChEBI" id="CHEBI:15378"/>
        <dbReference type="ChEBI" id="CHEBI:57945"/>
        <dbReference type="ChEBI" id="CHEBI:90832"/>
        <dbReference type="ChEBI" id="CHEBI:456215"/>
        <dbReference type="EC" id="3.6.1.22"/>
    </reaction>
</comment>
<gene>
    <name evidence="6" type="primary">nudC</name>
    <name evidence="8" type="ORF">U14_03625</name>
</gene>
<dbReference type="Gene3D" id="3.90.79.20">
    <property type="match status" value="1"/>
</dbReference>
<feature type="binding site" evidence="6">
    <location>
        <position position="259"/>
    </location>
    <ligand>
        <name>substrate</name>
    </ligand>
</feature>
<dbReference type="Pfam" id="PF09297">
    <property type="entry name" value="Zn_ribbon_NUD"/>
    <property type="match status" value="1"/>
</dbReference>
<keyword evidence="9" id="KW-1185">Reference proteome</keyword>
<feature type="binding site" evidence="6">
    <location>
        <position position="196"/>
    </location>
    <ligand>
        <name>a divalent metal cation</name>
        <dbReference type="ChEBI" id="CHEBI:60240"/>
        <label>3</label>
    </ligand>
</feature>
<feature type="binding site" evidence="6">
    <location>
        <position position="176"/>
    </location>
    <ligand>
        <name>a divalent metal cation</name>
        <dbReference type="ChEBI" id="CHEBI:60240"/>
        <label>1</label>
    </ligand>
</feature>
<dbReference type="InterPro" id="IPR015797">
    <property type="entry name" value="NUDIX_hydrolase-like_dom_sf"/>
</dbReference>
<feature type="binding site" evidence="6">
    <location>
        <position position="134"/>
    </location>
    <ligand>
        <name>Zn(2+)</name>
        <dbReference type="ChEBI" id="CHEBI:29105"/>
    </ligand>
</feature>
<sequence>MHFFSSVTPPDTITQSAYWCIFRRDAILVRQTDAAIELPMLVSPCEIGLTTIRTQYLGTLHDTPCYSAEILPDDTAPEGMTFNGLRELFYALPEDLYRLAGRAFLIMDWDRTHQYCGRCGHPTEQVATERAKRCPRCELTVYPRISPAMITAVIKDRQILLAHAHRMPTGMHSVLAGFVEAGETFEECVRREVMEEVGIEVTDIQYFGSQPWPFPNSLMVAFTAKYAGGEIRIDPAEILCADWYSAENLPTIPGPFSIARRLIDWFVAEQSKNNP</sequence>
<feature type="binding site" evidence="6">
    <location>
        <position position="237"/>
    </location>
    <ligand>
        <name>a divalent metal cation</name>
        <dbReference type="ChEBI" id="CHEBI:60240"/>
        <label>3</label>
    </ligand>
</feature>
<keyword evidence="4 6" id="KW-0520">NAD</keyword>
<evidence type="ECO:0000313" key="8">
    <source>
        <dbReference type="EMBL" id="GAK52374.1"/>
    </source>
</evidence>
<keyword evidence="5 6" id="KW-0464">Manganese</keyword>
<dbReference type="GO" id="GO:0030145">
    <property type="term" value="F:manganese ion binding"/>
    <property type="evidence" value="ECO:0007669"/>
    <property type="project" value="UniProtKB-UniRule"/>
</dbReference>
<comment type="cofactor">
    <cofactor evidence="6">
        <name>Zn(2+)</name>
        <dbReference type="ChEBI" id="CHEBI:29105"/>
    </cofactor>
    <text evidence="6">Binds 1 zinc ion per subunit.</text>
</comment>
<feature type="binding site" evidence="6">
    <location>
        <position position="196"/>
    </location>
    <ligand>
        <name>a divalent metal cation</name>
        <dbReference type="ChEBI" id="CHEBI:60240"/>
        <label>1</label>
    </ligand>
</feature>
<dbReference type="Pfam" id="PF00293">
    <property type="entry name" value="NUDIX"/>
    <property type="match status" value="1"/>
</dbReference>
<comment type="cofactor">
    <cofactor evidence="6">
        <name>Mg(2+)</name>
        <dbReference type="ChEBI" id="CHEBI:18420"/>
    </cofactor>
    <cofactor evidence="6">
        <name>Mn(2+)</name>
        <dbReference type="ChEBI" id="CHEBI:29035"/>
    </cofactor>
    <text evidence="6">Divalent metal cations. Mg(2+) or Mn(2+).</text>
</comment>
<keyword evidence="2 6" id="KW-0378">Hydrolase</keyword>
<evidence type="ECO:0000256" key="2">
    <source>
        <dbReference type="ARBA" id="ARBA00022801"/>
    </source>
</evidence>
<evidence type="ECO:0000256" key="3">
    <source>
        <dbReference type="ARBA" id="ARBA00022842"/>
    </source>
</evidence>
<feature type="binding site" evidence="6">
    <location>
        <position position="192"/>
    </location>
    <ligand>
        <name>a divalent metal cation</name>
        <dbReference type="ChEBI" id="CHEBI:60240"/>
        <label>3</label>
    </ligand>
</feature>
<dbReference type="Gene3D" id="3.90.79.10">
    <property type="entry name" value="Nucleoside Triphosphate Pyrophosphohydrolase"/>
    <property type="match status" value="1"/>
</dbReference>
<dbReference type="PROSITE" id="PS51462">
    <property type="entry name" value="NUDIX"/>
    <property type="match status" value="1"/>
</dbReference>
<dbReference type="Pfam" id="PF09296">
    <property type="entry name" value="NUDIX-like"/>
    <property type="match status" value="1"/>
</dbReference>
<evidence type="ECO:0000259" key="7">
    <source>
        <dbReference type="PROSITE" id="PS51462"/>
    </source>
</evidence>
<dbReference type="InterPro" id="IPR000086">
    <property type="entry name" value="NUDIX_hydrolase_dom"/>
</dbReference>
<organism evidence="8">
    <name type="scientific">Candidatus Moduliflexus flocculans</name>
    <dbReference type="NCBI Taxonomy" id="1499966"/>
    <lineage>
        <taxon>Bacteria</taxon>
        <taxon>Candidatus Moduliflexota</taxon>
        <taxon>Candidatus Moduliflexia</taxon>
        <taxon>Candidatus Moduliflexales</taxon>
        <taxon>Candidatus Moduliflexaceae</taxon>
    </lineage>
</organism>
<dbReference type="PROSITE" id="PS00893">
    <property type="entry name" value="NUDIX_BOX"/>
    <property type="match status" value="1"/>
</dbReference>
<name>A0A081BPQ8_9BACT</name>